<sequence>MFPIHYIRDIFSPSNIFHHRYKMTWWKSIVVMVLWTILMTIPFYSTFQPTEDGTVNQAFEQLTITLPDDTASTLASLNYENGVFASETTDQIIEGDKMDVVLIPSADNIEAYLKDNESILLILPDQFVYQVDSDTRYTANLPLDLIDHLGDNGQLVESLRQNYHSEINTQNLQMLLMTRQLTFFILGLGGLLLVASRLNILQKHHFHDLFSFEYCIGMVAMAMGVPAIVAIIVGTVFPTAAVMLPILWIGTIAMLYWSYRQTSFKRNTMI</sequence>
<comment type="caution">
    <text evidence="2">The sequence shown here is derived from an EMBL/GenBank/DDBJ whole genome shotgun (WGS) entry which is preliminary data.</text>
</comment>
<keyword evidence="1" id="KW-1133">Transmembrane helix</keyword>
<protein>
    <submittedName>
        <fullName evidence="2">DUF1189 domain-containing protein</fullName>
    </submittedName>
</protein>
<feature type="transmembrane region" description="Helical" evidence="1">
    <location>
        <begin position="240"/>
        <end position="259"/>
    </location>
</feature>
<gene>
    <name evidence="2" type="ORF">EF384_09340</name>
</gene>
<dbReference type="RefSeq" id="WP_123781404.1">
    <property type="nucleotide sequence ID" value="NZ_RKMG01000053.1"/>
</dbReference>
<evidence type="ECO:0000313" key="3">
    <source>
        <dbReference type="Proteomes" id="UP000273977"/>
    </source>
</evidence>
<keyword evidence="1" id="KW-0472">Membrane</keyword>
<dbReference type="Pfam" id="PF06691">
    <property type="entry name" value="DUF1189"/>
    <property type="match status" value="1"/>
</dbReference>
<feature type="transmembrane region" description="Helical" evidence="1">
    <location>
        <begin position="25"/>
        <end position="44"/>
    </location>
</feature>
<accession>A0A3N4FZ76</accession>
<dbReference type="OrthoDB" id="2134370at2"/>
<organism evidence="2 3">
    <name type="scientific">Aerococcus agrisoli</name>
    <dbReference type="NCBI Taxonomy" id="2487350"/>
    <lineage>
        <taxon>Bacteria</taxon>
        <taxon>Bacillati</taxon>
        <taxon>Bacillota</taxon>
        <taxon>Bacilli</taxon>
        <taxon>Lactobacillales</taxon>
        <taxon>Aerococcaceae</taxon>
        <taxon>Aerococcus</taxon>
    </lineage>
</organism>
<name>A0A3N4FZ76_9LACT</name>
<keyword evidence="1" id="KW-0812">Transmembrane</keyword>
<dbReference type="InterPro" id="IPR009574">
    <property type="entry name" value="DUF1189"/>
</dbReference>
<dbReference type="EMBL" id="RKMG01000053">
    <property type="protein sequence ID" value="RPA55545.1"/>
    <property type="molecule type" value="Genomic_DNA"/>
</dbReference>
<dbReference type="Proteomes" id="UP000273977">
    <property type="component" value="Unassembled WGS sequence"/>
</dbReference>
<evidence type="ECO:0000313" key="2">
    <source>
        <dbReference type="EMBL" id="RPA55545.1"/>
    </source>
</evidence>
<reference evidence="2 3" key="1">
    <citation type="submission" date="2018-11" db="EMBL/GenBank/DDBJ databases">
        <title>Aerococcus sp. SJQ22, whole genome shotgun sequence.</title>
        <authorList>
            <person name="Sun L."/>
            <person name="Gao X."/>
            <person name="Chen W."/>
            <person name="Huang K."/>
        </authorList>
    </citation>
    <scope>NUCLEOTIDE SEQUENCE [LARGE SCALE GENOMIC DNA]</scope>
    <source>
        <strain evidence="2 3">SJQ22</strain>
    </source>
</reference>
<keyword evidence="3" id="KW-1185">Reference proteome</keyword>
<evidence type="ECO:0000256" key="1">
    <source>
        <dbReference type="SAM" id="Phobius"/>
    </source>
</evidence>
<feature type="transmembrane region" description="Helical" evidence="1">
    <location>
        <begin position="212"/>
        <end position="234"/>
    </location>
</feature>
<feature type="transmembrane region" description="Helical" evidence="1">
    <location>
        <begin position="181"/>
        <end position="200"/>
    </location>
</feature>
<proteinExistence type="predicted"/>
<dbReference type="AlphaFoldDB" id="A0A3N4FZ76"/>